<evidence type="ECO:0000313" key="1">
    <source>
        <dbReference type="EMBL" id="MBB5575545.1"/>
    </source>
</evidence>
<dbReference type="Proteomes" id="UP000549882">
    <property type="component" value="Unassembled WGS sequence"/>
</dbReference>
<proteinExistence type="predicted"/>
<organism evidence="1 2">
    <name type="scientific">Rhizobium paranaense</name>
    <dbReference type="NCBI Taxonomy" id="1650438"/>
    <lineage>
        <taxon>Bacteria</taxon>
        <taxon>Pseudomonadati</taxon>
        <taxon>Pseudomonadota</taxon>
        <taxon>Alphaproteobacteria</taxon>
        <taxon>Hyphomicrobiales</taxon>
        <taxon>Rhizobiaceae</taxon>
        <taxon>Rhizobium/Agrobacterium group</taxon>
        <taxon>Rhizobium</taxon>
    </lineage>
</organism>
<gene>
    <name evidence="1" type="ORF">GGD50_004180</name>
</gene>
<accession>A0A7W8XTX4</accession>
<reference evidence="1 2" key="1">
    <citation type="submission" date="2020-08" db="EMBL/GenBank/DDBJ databases">
        <title>Genomic Encyclopedia of Type Strains, Phase IV (KMG-V): Genome sequencing to study the core and pangenomes of soil and plant-associated prokaryotes.</title>
        <authorList>
            <person name="Whitman W."/>
        </authorList>
    </citation>
    <scope>NUCLEOTIDE SEQUENCE [LARGE SCALE GENOMIC DNA]</scope>
    <source>
        <strain evidence="1 2">SEMIA 4064</strain>
    </source>
</reference>
<name>A0A7W8XTX4_9HYPH</name>
<comment type="caution">
    <text evidence="1">The sequence shown here is derived from an EMBL/GenBank/DDBJ whole genome shotgun (WGS) entry which is preliminary data.</text>
</comment>
<dbReference type="AlphaFoldDB" id="A0A7W8XTX4"/>
<evidence type="ECO:0000313" key="2">
    <source>
        <dbReference type="Proteomes" id="UP000549882"/>
    </source>
</evidence>
<dbReference type="RefSeq" id="WP_183938827.1">
    <property type="nucleotide sequence ID" value="NZ_JACHBI010000008.1"/>
</dbReference>
<keyword evidence="2" id="KW-1185">Reference proteome</keyword>
<sequence length="72" mass="7576">MSIVIPFPLDSASDASGLSYDEVDALQKMLCVRAEIEGIFNRLTAIHNGIAAVKAGETGHFSEGRLRAGGEA</sequence>
<dbReference type="EMBL" id="JACHBI010000008">
    <property type="protein sequence ID" value="MBB5575545.1"/>
    <property type="molecule type" value="Genomic_DNA"/>
</dbReference>
<protein>
    <submittedName>
        <fullName evidence="1">Uncharacterized protein</fullName>
    </submittedName>
</protein>